<dbReference type="InterPro" id="IPR029033">
    <property type="entry name" value="His_PPase_superfam"/>
</dbReference>
<dbReference type="Proteomes" id="UP000188184">
    <property type="component" value="Chromosome"/>
</dbReference>
<dbReference type="PANTHER" id="PTHR48100">
    <property type="entry name" value="BROAD-SPECIFICITY PHOSPHATASE YOR283W-RELATED"/>
    <property type="match status" value="1"/>
</dbReference>
<dbReference type="SUPFAM" id="SSF53254">
    <property type="entry name" value="Phosphoglycerate mutase-like"/>
    <property type="match status" value="1"/>
</dbReference>
<dbReference type="KEGG" id="pmar:B0X71_09790"/>
<dbReference type="Gene3D" id="3.40.50.1240">
    <property type="entry name" value="Phosphoglycerate mutase-like"/>
    <property type="match status" value="1"/>
</dbReference>
<dbReference type="Pfam" id="PF00300">
    <property type="entry name" value="His_Phos_1"/>
    <property type="match status" value="1"/>
</dbReference>
<dbReference type="RefSeq" id="WP_077589230.1">
    <property type="nucleotide sequence ID" value="NZ_CP019640.1"/>
</dbReference>
<dbReference type="InterPro" id="IPR050275">
    <property type="entry name" value="PGM_Phosphatase"/>
</dbReference>
<dbReference type="OrthoDB" id="9782128at2"/>
<dbReference type="InterPro" id="IPR001345">
    <property type="entry name" value="PG/BPGM_mutase_AS"/>
</dbReference>
<evidence type="ECO:0000313" key="4">
    <source>
        <dbReference type="Proteomes" id="UP000188184"/>
    </source>
</evidence>
<feature type="binding site" evidence="2">
    <location>
        <position position="58"/>
    </location>
    <ligand>
        <name>substrate</name>
    </ligand>
</feature>
<feature type="active site" description="Proton donor/acceptor" evidence="1">
    <location>
        <position position="82"/>
    </location>
</feature>
<dbReference type="AlphaFoldDB" id="A0A1Q2L0C1"/>
<accession>A0A1Q2L0C1</accession>
<evidence type="ECO:0000256" key="2">
    <source>
        <dbReference type="PIRSR" id="PIRSR613078-2"/>
    </source>
</evidence>
<dbReference type="EMBL" id="CP019640">
    <property type="protein sequence ID" value="AQQ53342.1"/>
    <property type="molecule type" value="Genomic_DNA"/>
</dbReference>
<keyword evidence="4" id="KW-1185">Reference proteome</keyword>
<proteinExistence type="predicted"/>
<feature type="binding site" evidence="2">
    <location>
        <begin position="8"/>
        <end position="15"/>
    </location>
    <ligand>
        <name>substrate</name>
    </ligand>
</feature>
<reference evidence="3 4" key="1">
    <citation type="submission" date="2017-02" db="EMBL/GenBank/DDBJ databases">
        <title>The complete genomic sequence of a novel cold adapted crude oil-degrading bacterium Planococcus qaidamina Y42.</title>
        <authorList>
            <person name="Yang R."/>
        </authorList>
    </citation>
    <scope>NUCLEOTIDE SEQUENCE [LARGE SCALE GENOMIC DNA]</scope>
    <source>
        <strain evidence="3 4">Y42</strain>
    </source>
</reference>
<dbReference type="InterPro" id="IPR013078">
    <property type="entry name" value="His_Pase_superF_clade-1"/>
</dbReference>
<protein>
    <submittedName>
        <fullName evidence="3">Histidine phosphatase family protein</fullName>
    </submittedName>
</protein>
<dbReference type="PANTHER" id="PTHR48100:SF59">
    <property type="entry name" value="ADENOSYLCOBALAMIN_ALPHA-RIBAZOLE PHOSPHATASE"/>
    <property type="match status" value="1"/>
</dbReference>
<name>A0A1Q2L0C1_9BACL</name>
<gene>
    <name evidence="3" type="ORF">B0X71_09790</name>
</gene>
<evidence type="ECO:0000313" key="3">
    <source>
        <dbReference type="EMBL" id="AQQ53342.1"/>
    </source>
</evidence>
<organism evidence="3 4">
    <name type="scientific">Planococcus lenghuensis</name>
    <dbReference type="NCBI Taxonomy" id="2213202"/>
    <lineage>
        <taxon>Bacteria</taxon>
        <taxon>Bacillati</taxon>
        <taxon>Bacillota</taxon>
        <taxon>Bacilli</taxon>
        <taxon>Bacillales</taxon>
        <taxon>Caryophanaceae</taxon>
        <taxon>Planococcus</taxon>
    </lineage>
</organism>
<dbReference type="CDD" id="cd07067">
    <property type="entry name" value="HP_PGM_like"/>
    <property type="match status" value="1"/>
</dbReference>
<sequence>MTIIYLIRHGETDWNAMERIQGQTDIPLNETGKRQAAASASHLKTADWDVMITSPLARTKETAEIINAELNLPLYEMENFVERGFGQAEGMTLADRAAIFPDRIYPGQEEWADLTRRVLDGLAEIRQNFPDRNVLLVSHGGVINALLSELSNGEIGSGKTKLTNASISHIHFQEEQWLIRDFNRTDHLLSVEPQ</sequence>
<dbReference type="PROSITE" id="PS00175">
    <property type="entry name" value="PG_MUTASE"/>
    <property type="match status" value="1"/>
</dbReference>
<dbReference type="GO" id="GO:0005737">
    <property type="term" value="C:cytoplasm"/>
    <property type="evidence" value="ECO:0007669"/>
    <property type="project" value="TreeGrafter"/>
</dbReference>
<dbReference type="SMART" id="SM00855">
    <property type="entry name" value="PGAM"/>
    <property type="match status" value="1"/>
</dbReference>
<dbReference type="GO" id="GO:0016791">
    <property type="term" value="F:phosphatase activity"/>
    <property type="evidence" value="ECO:0007669"/>
    <property type="project" value="TreeGrafter"/>
</dbReference>
<feature type="active site" description="Tele-phosphohistidine intermediate" evidence="1">
    <location>
        <position position="9"/>
    </location>
</feature>
<evidence type="ECO:0000256" key="1">
    <source>
        <dbReference type="PIRSR" id="PIRSR613078-1"/>
    </source>
</evidence>